<protein>
    <recommendedName>
        <fullName evidence="5">DUF4293 domain-containing protein</fullName>
    </recommendedName>
</protein>
<evidence type="ECO:0008006" key="5">
    <source>
        <dbReference type="Google" id="ProtNLM"/>
    </source>
</evidence>
<feature type="transmembrane region" description="Helical" evidence="2">
    <location>
        <begin position="133"/>
        <end position="154"/>
    </location>
</feature>
<proteinExistence type="predicted"/>
<dbReference type="EMBL" id="PPEG02000002">
    <property type="protein sequence ID" value="PWN63840.1"/>
    <property type="molecule type" value="Genomic_DNA"/>
</dbReference>
<evidence type="ECO:0000313" key="4">
    <source>
        <dbReference type="Proteomes" id="UP000236413"/>
    </source>
</evidence>
<feature type="transmembrane region" description="Helical" evidence="2">
    <location>
        <begin position="108"/>
        <end position="126"/>
    </location>
</feature>
<gene>
    <name evidence="3" type="ORF">C1634_004385</name>
</gene>
<feature type="transmembrane region" description="Helical" evidence="2">
    <location>
        <begin position="12"/>
        <end position="30"/>
    </location>
</feature>
<dbReference type="RefSeq" id="WP_103234990.1">
    <property type="nucleotide sequence ID" value="NZ_PPEG02000002.1"/>
</dbReference>
<evidence type="ECO:0000256" key="1">
    <source>
        <dbReference type="SAM" id="MobiDB-lite"/>
    </source>
</evidence>
<sequence>MKPLKALSDLLPIPSYTVIILCFFFPFFLIKCGDTTLMSVKGTDLVTGVSKKAINERMKESLKKSSPFGAAFGNDKAEADNSSDTDIEYSPLNEPKDKKDQQNISPNPFIIIALLAAMAGIAVQVMKNIRKKYLYHIILSIIGLTSLLIFYLTFQSNMEGFGNNKMAMGFGSDISISYGFGTAFYLCSILYLFVLLFYGVFSYFLKNDPQAIYDSTKQNTES</sequence>
<organism evidence="3 4">
    <name type="scientific">Chryseobacterium viscerum</name>
    <dbReference type="NCBI Taxonomy" id="1037377"/>
    <lineage>
        <taxon>Bacteria</taxon>
        <taxon>Pseudomonadati</taxon>
        <taxon>Bacteroidota</taxon>
        <taxon>Flavobacteriia</taxon>
        <taxon>Flavobacteriales</taxon>
        <taxon>Weeksellaceae</taxon>
        <taxon>Chryseobacterium group</taxon>
        <taxon>Chryseobacterium</taxon>
    </lineage>
</organism>
<feature type="region of interest" description="Disordered" evidence="1">
    <location>
        <begin position="73"/>
        <end position="101"/>
    </location>
</feature>
<reference evidence="3 4" key="1">
    <citation type="submission" date="2018-04" db="EMBL/GenBank/DDBJ databases">
        <title>Chryseobacterium oncorhynchi 701B-08T from rainbow trout, and Chryseobacterium viscerum 687B-08T from diseased fish.</title>
        <authorList>
            <person name="Jeong J.-J."/>
            <person name="Lee Y.J."/>
            <person name="Pathiraja D."/>
            <person name="Park B."/>
            <person name="Choi I.-G."/>
            <person name="Kim K.D."/>
        </authorList>
    </citation>
    <scope>NUCLEOTIDE SEQUENCE [LARGE SCALE GENOMIC DNA]</scope>
    <source>
        <strain evidence="3 4">687B-08</strain>
    </source>
</reference>
<evidence type="ECO:0000313" key="3">
    <source>
        <dbReference type="EMBL" id="PWN63840.1"/>
    </source>
</evidence>
<comment type="caution">
    <text evidence="3">The sequence shown here is derived from an EMBL/GenBank/DDBJ whole genome shotgun (WGS) entry which is preliminary data.</text>
</comment>
<name>A0A316WYX7_9FLAO</name>
<accession>A0A316WYX7</accession>
<feature type="transmembrane region" description="Helical" evidence="2">
    <location>
        <begin position="174"/>
        <end position="201"/>
    </location>
</feature>
<dbReference type="Proteomes" id="UP000236413">
    <property type="component" value="Unassembled WGS sequence"/>
</dbReference>
<dbReference type="AlphaFoldDB" id="A0A316WYX7"/>
<keyword evidence="2" id="KW-1133">Transmembrane helix</keyword>
<keyword evidence="2" id="KW-0472">Membrane</keyword>
<evidence type="ECO:0000256" key="2">
    <source>
        <dbReference type="SAM" id="Phobius"/>
    </source>
</evidence>
<keyword evidence="2" id="KW-0812">Transmembrane</keyword>